<protein>
    <submittedName>
        <fullName evidence="2">BgTH12-05818</fullName>
    </submittedName>
</protein>
<evidence type="ECO:0000259" key="1">
    <source>
        <dbReference type="Pfam" id="PF01172"/>
    </source>
</evidence>
<name>A0A9W4GGK8_BLUGR</name>
<comment type="caution">
    <text evidence="2">The sequence shown here is derived from an EMBL/GenBank/DDBJ whole genome shotgun (WGS) entry which is preliminary data.</text>
</comment>
<dbReference type="EMBL" id="CAJHIT010000008">
    <property type="protein sequence ID" value="CAD6504081.1"/>
    <property type="molecule type" value="Genomic_DNA"/>
</dbReference>
<sequence length="115" mass="12672">MGHGEAQVKIHYKGEIDDFIIFIESTEAANDWKKNKETSLANVVASYDVFVTGNYRHGAQGSLGKPSMAVLENEFGTSIKEEIIKKIIEKGTIQESDGIRKYSSKNDSIGPRAGH</sequence>
<evidence type="ECO:0000313" key="2">
    <source>
        <dbReference type="EMBL" id="CAD6504081.1"/>
    </source>
</evidence>
<dbReference type="InterPro" id="IPR019783">
    <property type="entry name" value="SDO1/SBDS_N"/>
</dbReference>
<proteinExistence type="predicted"/>
<feature type="domain" description="Ribosome maturation protein SDO1/SBDS N-terminal" evidence="1">
    <location>
        <begin position="7"/>
        <end position="100"/>
    </location>
</feature>
<reference evidence="2" key="1">
    <citation type="submission" date="2020-10" db="EMBL/GenBank/DDBJ databases">
        <authorList>
            <person name="Muller C M."/>
        </authorList>
    </citation>
    <scope>NUCLEOTIDE SEQUENCE</scope>
    <source>
        <strain evidence="2">THUN-12</strain>
    </source>
</reference>
<evidence type="ECO:0000313" key="3">
    <source>
        <dbReference type="Proteomes" id="UP000683417"/>
    </source>
</evidence>
<dbReference type="Proteomes" id="UP000683417">
    <property type="component" value="Unassembled WGS sequence"/>
</dbReference>
<gene>
    <name evidence="2" type="ORF">BGTH12_LOCUS5439</name>
</gene>
<dbReference type="Pfam" id="PF01172">
    <property type="entry name" value="SBDS_N"/>
    <property type="match status" value="1"/>
</dbReference>
<organism evidence="2 3">
    <name type="scientific">Blumeria graminis f. sp. triticale</name>
    <dbReference type="NCBI Taxonomy" id="1689686"/>
    <lineage>
        <taxon>Eukaryota</taxon>
        <taxon>Fungi</taxon>
        <taxon>Dikarya</taxon>
        <taxon>Ascomycota</taxon>
        <taxon>Pezizomycotina</taxon>
        <taxon>Leotiomycetes</taxon>
        <taxon>Erysiphales</taxon>
        <taxon>Erysiphaceae</taxon>
        <taxon>Blumeria</taxon>
    </lineage>
</organism>
<dbReference type="AlphaFoldDB" id="A0A9W4GGK8"/>
<accession>A0A9W4GGK8</accession>